<evidence type="ECO:0000313" key="1">
    <source>
        <dbReference type="EMBL" id="CAF1701451.1"/>
    </source>
</evidence>
<dbReference type="PaxDb" id="3708-A0A078JPK9"/>
<dbReference type="Gene3D" id="3.10.450.50">
    <property type="match status" value="1"/>
</dbReference>
<proteinExistence type="predicted"/>
<dbReference type="AlphaFoldDB" id="A0A078JPK9"/>
<reference evidence="2" key="2">
    <citation type="submission" date="2014-06" db="EMBL/GenBank/DDBJ databases">
        <authorList>
            <person name="Genoscope - CEA"/>
        </authorList>
    </citation>
    <scope>NUCLEOTIDE SEQUENCE</scope>
</reference>
<dbReference type="Proteomes" id="UP001295469">
    <property type="component" value="Chromosome C03"/>
</dbReference>
<dbReference type="Pfam" id="PF10184">
    <property type="entry name" value="DUF2358"/>
    <property type="match status" value="1"/>
</dbReference>
<evidence type="ECO:0000313" key="2">
    <source>
        <dbReference type="EMBL" id="CDY68380.1"/>
    </source>
</evidence>
<dbReference type="EMBL" id="LK037250">
    <property type="protein sequence ID" value="CDY68380.1"/>
    <property type="molecule type" value="Genomic_DNA"/>
</dbReference>
<organism evidence="2 3">
    <name type="scientific">Brassica napus</name>
    <name type="common">Rape</name>
    <dbReference type="NCBI Taxonomy" id="3708"/>
    <lineage>
        <taxon>Eukaryota</taxon>
        <taxon>Viridiplantae</taxon>
        <taxon>Streptophyta</taxon>
        <taxon>Embryophyta</taxon>
        <taxon>Tracheophyta</taxon>
        <taxon>Spermatophyta</taxon>
        <taxon>Magnoliopsida</taxon>
        <taxon>eudicotyledons</taxon>
        <taxon>Gunneridae</taxon>
        <taxon>Pentapetalae</taxon>
        <taxon>rosids</taxon>
        <taxon>malvids</taxon>
        <taxon>Brassicales</taxon>
        <taxon>Brassicaceae</taxon>
        <taxon>Brassiceae</taxon>
        <taxon>Brassica</taxon>
    </lineage>
</organism>
<dbReference type="InterPro" id="IPR032710">
    <property type="entry name" value="NTF2-like_dom_sf"/>
</dbReference>
<dbReference type="OMA" id="DPINTFM"/>
<dbReference type="PANTHER" id="PTHR31094:SF6">
    <property type="entry name" value="SNOAL-LIKE DOMAIN-CONTAINING PROTEIN"/>
    <property type="match status" value="1"/>
</dbReference>
<protein>
    <submittedName>
        <fullName evidence="1">(rape) hypothetical protein</fullName>
    </submittedName>
    <submittedName>
        <fullName evidence="2">BnaC03g72730D protein</fullName>
    </submittedName>
</protein>
<dbReference type="SUPFAM" id="SSF54427">
    <property type="entry name" value="NTF2-like"/>
    <property type="match status" value="1"/>
</dbReference>
<evidence type="ECO:0000313" key="3">
    <source>
        <dbReference type="Proteomes" id="UP000028999"/>
    </source>
</evidence>
<name>A0A078JPK9_BRANA</name>
<dbReference type="PANTHER" id="PTHR31094">
    <property type="entry name" value="RIKEN CDNA 2310061I04 GENE"/>
    <property type="match status" value="1"/>
</dbReference>
<keyword evidence="3" id="KW-1185">Reference proteome</keyword>
<sequence length="243" mass="28236">MAFLVRSPDIPTRIFSDSNSSVSHAFTRRKVTVSARDSSSFKIQKSRLYAKFSAPAKEDCKISRHDEEEEDKESYYVNKGHAVQCLREELPSLFLKDPNFHIYRDDIVFRDPMNTFMGIDNYKSMFWWLRFLGRIFFRALCVDIVSIWQPTDNTLMIRWTVHGVPRGPWETRGRFDGTSEYKFDKNGKIYVHKVDNIAINSPPKFQMLSVQDLVEAISCPSTPKPTYFEFKDSSSSSSSSETY</sequence>
<gene>
    <name evidence="2" type="primary">BnaC03g72730D</name>
    <name evidence="1" type="ORF">DARMORV10_C03P30430.1</name>
    <name evidence="2" type="ORF">GSBRNA2T00073566001</name>
</gene>
<dbReference type="Proteomes" id="UP000028999">
    <property type="component" value="Unassembled WGS sequence"/>
</dbReference>
<reference evidence="2 3" key="1">
    <citation type="journal article" date="2014" name="Science">
        <title>Plant genetics. Early allopolyploid evolution in the post-Neolithic Brassica napus oilseed genome.</title>
        <authorList>
            <person name="Chalhoub B."/>
            <person name="Denoeud F."/>
            <person name="Liu S."/>
            <person name="Parkin I.A."/>
            <person name="Tang H."/>
            <person name="Wang X."/>
            <person name="Chiquet J."/>
            <person name="Belcram H."/>
            <person name="Tong C."/>
            <person name="Samans B."/>
            <person name="Correa M."/>
            <person name="Da Silva C."/>
            <person name="Just J."/>
            <person name="Falentin C."/>
            <person name="Koh C.S."/>
            <person name="Le Clainche I."/>
            <person name="Bernard M."/>
            <person name="Bento P."/>
            <person name="Noel B."/>
            <person name="Labadie K."/>
            <person name="Alberti A."/>
            <person name="Charles M."/>
            <person name="Arnaud D."/>
            <person name="Guo H."/>
            <person name="Daviaud C."/>
            <person name="Alamery S."/>
            <person name="Jabbari K."/>
            <person name="Zhao M."/>
            <person name="Edger P.P."/>
            <person name="Chelaifa H."/>
            <person name="Tack D."/>
            <person name="Lassalle G."/>
            <person name="Mestiri I."/>
            <person name="Schnel N."/>
            <person name="Le Paslier M.C."/>
            <person name="Fan G."/>
            <person name="Renault V."/>
            <person name="Bayer P.E."/>
            <person name="Golicz A.A."/>
            <person name="Manoli S."/>
            <person name="Lee T.H."/>
            <person name="Thi V.H."/>
            <person name="Chalabi S."/>
            <person name="Hu Q."/>
            <person name="Fan C."/>
            <person name="Tollenaere R."/>
            <person name="Lu Y."/>
            <person name="Battail C."/>
            <person name="Shen J."/>
            <person name="Sidebottom C.H."/>
            <person name="Wang X."/>
            <person name="Canaguier A."/>
            <person name="Chauveau A."/>
            <person name="Berard A."/>
            <person name="Deniot G."/>
            <person name="Guan M."/>
            <person name="Liu Z."/>
            <person name="Sun F."/>
            <person name="Lim Y.P."/>
            <person name="Lyons E."/>
            <person name="Town C.D."/>
            <person name="Bancroft I."/>
            <person name="Wang X."/>
            <person name="Meng J."/>
            <person name="Ma J."/>
            <person name="Pires J.C."/>
            <person name="King G.J."/>
            <person name="Brunel D."/>
            <person name="Delourme R."/>
            <person name="Renard M."/>
            <person name="Aury J.M."/>
            <person name="Adams K.L."/>
            <person name="Batley J."/>
            <person name="Snowdon R.J."/>
            <person name="Tost J."/>
            <person name="Edwards D."/>
            <person name="Zhou Y."/>
            <person name="Hua W."/>
            <person name="Sharpe A.G."/>
            <person name="Paterson A.H."/>
            <person name="Guan C."/>
            <person name="Wincker P."/>
        </authorList>
    </citation>
    <scope>NUCLEOTIDE SEQUENCE [LARGE SCALE GENOMIC DNA]</scope>
    <source>
        <strain evidence="3">cv. Darmor-bzh</strain>
    </source>
</reference>
<accession>A0A078JPK9</accession>
<dbReference type="Gramene" id="CDY68380">
    <property type="protein sequence ID" value="CDY68380"/>
    <property type="gene ID" value="GSBRNA2T00073566001"/>
</dbReference>
<dbReference type="EMBL" id="HG994367">
    <property type="protein sequence ID" value="CAF1701451.1"/>
    <property type="molecule type" value="Genomic_DNA"/>
</dbReference>
<reference evidence="1" key="3">
    <citation type="submission" date="2021-01" db="EMBL/GenBank/DDBJ databases">
        <authorList>
            <consortium name="Genoscope - CEA"/>
            <person name="William W."/>
        </authorList>
    </citation>
    <scope>NUCLEOTIDE SEQUENCE</scope>
</reference>
<dbReference type="InterPro" id="IPR018790">
    <property type="entry name" value="DUF2358"/>
</dbReference>